<evidence type="ECO:0000313" key="6">
    <source>
        <dbReference type="Proteomes" id="UP000006790"/>
    </source>
</evidence>
<dbReference type="GO" id="GO:0005737">
    <property type="term" value="C:cytoplasm"/>
    <property type="evidence" value="ECO:0007669"/>
    <property type="project" value="TreeGrafter"/>
</dbReference>
<comment type="subcellular location">
    <subcellularLocation>
        <location evidence="1">Nucleus</location>
    </subcellularLocation>
</comment>
<dbReference type="InterPro" id="IPR051345">
    <property type="entry name" value="Importin_beta-like_NTR"/>
</dbReference>
<name>G8JW58_ERECY</name>
<keyword evidence="4" id="KW-0539">Nucleus</keyword>
<dbReference type="OrthoDB" id="2016913at2759"/>
<dbReference type="GeneID" id="11472495"/>
<evidence type="ECO:0000256" key="3">
    <source>
        <dbReference type="ARBA" id="ARBA00022448"/>
    </source>
</evidence>
<evidence type="ECO:0000256" key="1">
    <source>
        <dbReference type="ARBA" id="ARBA00004123"/>
    </source>
</evidence>
<sequence>MDIQEVVRLINSLYSGSSSTILHSVQQKLQKIQRSEEGAQLADELLKLENVSDQVKYFGALTYRVQLTTRSSTEEQLWTLYQGNLIHLTRIIVIFLSNPEGSHGLNITIRKLMSNLALVFTNINRLQDSTRAIPTWPNPINTLVRLLSLCGQHNVNRWYVGNSEVSSVIESAITAEVPYQELIRFIDSDPWLNKFILAFTRIIVGDMLKYQSKGTYLSHVYEVVHDHIYVSTMALINYNLEAKMLPQDATTNKYSAELFECVREWISYISEAKKHSPHGNMDLSEAFENLIRLMCTNLDNQFPYSRDILEILSDVFSFRSSVVTQEILQELESIFLGVSYVVSSQAKKTTSLGSHDWMLSYMNELVTNALFDDLRQVSDCFVDFLQICMSGICNRLFTQLHASNTDQSQQYVKFLLQLTNFPLVPVLEESYSVKMVDFWYDLCESYVQLPSESLLPDSHDLAIEIFSQVVQIYLPKASLINKQKLLQADLDGESKVHEFDDFRRAIEVLMPMLWCVLGNSKLSNQLILGIIQKQQDGSLDLFQIECMAFMLENIIVDINLPETPSICKVIYDSDFFHNLLFLLKAGCIQSPTDISSQKLKLEYVRTATNLLSVTSKYFHVDQKDLGHVIETLFNCLENSRKFNDTASSEEIEILLIKTITILCKNCREQLLPFLEIFIQVTQAMMYHSSPASNFIREKLVRSIAYIIQASAKQGAEIQGKYIDNMVTMIGSSVHDSDRDNNLFLLTSISELGSGLIQEYDDPSVTQYFDADPLNLRPKVLNIVESRCKKYPTDPAFIEVGCLILGKTLSIDDSDPHFLKFSMSEIMNFALARANTCNLSTGLPYLVYLLERLITHYKATLTRAQFDYIFSNFFIQHYETAIASDPDLIESMIGFINKTMDARPALVVNSSYWDAFILPQFLRYLRAKEHFTISAVTKFWTKTVKLKQQSRDGGLASAKLITSIGDQLVATTMYGLLHTHRSEVFYYAEIIRALVANHPLNTKAWLTAVLPSLCDNPTAHSRLLASLFLTRGSIAANDTIRGWWLQCNNLPRMD</sequence>
<proteinExistence type="inferred from homology"/>
<dbReference type="InParanoid" id="G8JW58"/>
<dbReference type="InterPro" id="IPR011989">
    <property type="entry name" value="ARM-like"/>
</dbReference>
<dbReference type="PANTHER" id="PTHR12363">
    <property type="entry name" value="TRANSPORTIN 3 AND IMPORTIN 13"/>
    <property type="match status" value="1"/>
</dbReference>
<dbReference type="EMBL" id="CP002503">
    <property type="protein sequence ID" value="AET41073.1"/>
    <property type="molecule type" value="Genomic_DNA"/>
</dbReference>
<dbReference type="PANTHER" id="PTHR12363:SF33">
    <property type="entry name" value="IMPORTIN-13"/>
    <property type="match status" value="1"/>
</dbReference>
<dbReference type="eggNOG" id="KOG2022">
    <property type="taxonomic scope" value="Eukaryota"/>
</dbReference>
<evidence type="ECO:0000256" key="2">
    <source>
        <dbReference type="ARBA" id="ARBA00007991"/>
    </source>
</evidence>
<accession>G8JW58</accession>
<evidence type="ECO:0000313" key="5">
    <source>
        <dbReference type="EMBL" id="AET41073.1"/>
    </source>
</evidence>
<comment type="similarity">
    <text evidence="2">Belongs to the importin beta family.</text>
</comment>
<dbReference type="RefSeq" id="XP_003647890.1">
    <property type="nucleotide sequence ID" value="XM_003647842.1"/>
</dbReference>
<dbReference type="OMA" id="WMLQYMN"/>
<dbReference type="InterPro" id="IPR016024">
    <property type="entry name" value="ARM-type_fold"/>
</dbReference>
<dbReference type="GO" id="GO:0005634">
    <property type="term" value="C:nucleus"/>
    <property type="evidence" value="ECO:0007669"/>
    <property type="project" value="UniProtKB-SubCell"/>
</dbReference>
<keyword evidence="6" id="KW-1185">Reference proteome</keyword>
<gene>
    <name evidence="5" type="ordered locus">Ecym_7227</name>
</gene>
<dbReference type="HOGENOM" id="CLU_284018_0_0_1"/>
<dbReference type="STRING" id="931890.G8JW58"/>
<dbReference type="SUPFAM" id="SSF48371">
    <property type="entry name" value="ARM repeat"/>
    <property type="match status" value="1"/>
</dbReference>
<dbReference type="Gene3D" id="1.25.10.10">
    <property type="entry name" value="Leucine-rich Repeat Variant"/>
    <property type="match status" value="1"/>
</dbReference>
<reference evidence="6" key="1">
    <citation type="journal article" date="2012" name="G3 (Bethesda)">
        <title>Pichia sorbitophila, an interspecies yeast hybrid reveals early steps of genome resolution following polyploidization.</title>
        <authorList>
            <person name="Leh Louis V."/>
            <person name="Despons L."/>
            <person name="Friedrich A."/>
            <person name="Martin T."/>
            <person name="Durrens P."/>
            <person name="Casaregola S."/>
            <person name="Neuveglise C."/>
            <person name="Fairhead C."/>
            <person name="Marck C."/>
            <person name="Cruz J.A."/>
            <person name="Straub M.L."/>
            <person name="Kugler V."/>
            <person name="Sacerdot C."/>
            <person name="Uzunov Z."/>
            <person name="Thierry A."/>
            <person name="Weiss S."/>
            <person name="Bleykasten C."/>
            <person name="De Montigny J."/>
            <person name="Jacques N."/>
            <person name="Jung P."/>
            <person name="Lemaire M."/>
            <person name="Mallet S."/>
            <person name="Morel G."/>
            <person name="Richard G.F."/>
            <person name="Sarkar A."/>
            <person name="Savel G."/>
            <person name="Schacherer J."/>
            <person name="Seret M.L."/>
            <person name="Talla E."/>
            <person name="Samson G."/>
            <person name="Jubin C."/>
            <person name="Poulain J."/>
            <person name="Vacherie B."/>
            <person name="Barbe V."/>
            <person name="Pelletier E."/>
            <person name="Sherman D.J."/>
            <person name="Westhof E."/>
            <person name="Weissenbach J."/>
            <person name="Baret P.V."/>
            <person name="Wincker P."/>
            <person name="Gaillardin C."/>
            <person name="Dujon B."/>
            <person name="Souciet J.L."/>
        </authorList>
    </citation>
    <scope>NUCLEOTIDE SEQUENCE [LARGE SCALE GENOMIC DNA]</scope>
    <source>
        <strain evidence="6">CBS 270.75 / DBVPG 7215 / KCTC 17166 / NRRL Y-17582</strain>
    </source>
</reference>
<dbReference type="AlphaFoldDB" id="G8JW58"/>
<evidence type="ECO:0008006" key="7">
    <source>
        <dbReference type="Google" id="ProtNLM"/>
    </source>
</evidence>
<organism evidence="5 6">
    <name type="scientific">Eremothecium cymbalariae (strain CBS 270.75 / DBVPG 7215 / KCTC 17166 / NRRL Y-17582)</name>
    <name type="common">Yeast</name>
    <dbReference type="NCBI Taxonomy" id="931890"/>
    <lineage>
        <taxon>Eukaryota</taxon>
        <taxon>Fungi</taxon>
        <taxon>Dikarya</taxon>
        <taxon>Ascomycota</taxon>
        <taxon>Saccharomycotina</taxon>
        <taxon>Saccharomycetes</taxon>
        <taxon>Saccharomycetales</taxon>
        <taxon>Saccharomycetaceae</taxon>
        <taxon>Eremothecium</taxon>
    </lineage>
</organism>
<evidence type="ECO:0000256" key="4">
    <source>
        <dbReference type="ARBA" id="ARBA00023242"/>
    </source>
</evidence>
<dbReference type="Proteomes" id="UP000006790">
    <property type="component" value="Chromosome 7"/>
</dbReference>
<protein>
    <recommendedName>
        <fullName evidence="7">Importin N-terminal domain-containing protein</fullName>
    </recommendedName>
</protein>
<keyword evidence="3" id="KW-0813">Transport</keyword>
<dbReference type="FunCoup" id="G8JW58">
    <property type="interactions" value="228"/>
</dbReference>
<dbReference type="GO" id="GO:0006606">
    <property type="term" value="P:protein import into nucleus"/>
    <property type="evidence" value="ECO:0007669"/>
    <property type="project" value="TreeGrafter"/>
</dbReference>
<dbReference type="KEGG" id="erc:Ecym_7227"/>